<evidence type="ECO:0000313" key="3">
    <source>
        <dbReference type="Proteomes" id="UP000750522"/>
    </source>
</evidence>
<feature type="region of interest" description="Disordered" evidence="1">
    <location>
        <begin position="1"/>
        <end position="43"/>
    </location>
</feature>
<evidence type="ECO:0000313" key="2">
    <source>
        <dbReference type="EMBL" id="KAF5099825.1"/>
    </source>
</evidence>
<dbReference type="EMBL" id="QQZK01000055">
    <property type="protein sequence ID" value="KAF5099825.1"/>
    <property type="molecule type" value="Genomic_DNA"/>
</dbReference>
<protein>
    <submittedName>
        <fullName evidence="2">Uncharacterized protein</fullName>
    </submittedName>
</protein>
<dbReference type="AlphaFoldDB" id="A0A9P5KU50"/>
<dbReference type="Proteomes" id="UP000750522">
    <property type="component" value="Unassembled WGS sequence"/>
</dbReference>
<feature type="region of interest" description="Disordered" evidence="1">
    <location>
        <begin position="230"/>
        <end position="268"/>
    </location>
</feature>
<sequence length="303" mass="32146">MPTGPQKPIVTNNSTIAPTTTTTSSSNSAGISKSSATGSGPSSMLTVELAAAAAAAAVALQQQQHSGSDMSSSPAAELSPADTVPGAHLQQQQKQEDHNGRFVVASYYNSAGQLKQDPTIRTEIYMSGSTSVATALRRVTEVINELAFPELVRAAVPTSTMTMATGGNTPNQQPPPVLPTQVPKYISLRGLGQGVDRAVIAAVRLQQRGFLVSFHKGTVSILEQPAAAAGVDRAPQQDEGSIQLPKNAHKTKELETTTEESAEELGEGRIEIRRVPSIEIKIYVAQYLSGPHRPGYRPKWRRS</sequence>
<feature type="compositionally biased region" description="Low complexity" evidence="1">
    <location>
        <begin position="11"/>
        <end position="43"/>
    </location>
</feature>
<organism evidence="2 3">
    <name type="scientific">Geotrichum candidum</name>
    <name type="common">Oospora lactis</name>
    <name type="synonym">Dipodascus geotrichum</name>
    <dbReference type="NCBI Taxonomy" id="1173061"/>
    <lineage>
        <taxon>Eukaryota</taxon>
        <taxon>Fungi</taxon>
        <taxon>Dikarya</taxon>
        <taxon>Ascomycota</taxon>
        <taxon>Saccharomycotina</taxon>
        <taxon>Dipodascomycetes</taxon>
        <taxon>Dipodascales</taxon>
        <taxon>Dipodascaceae</taxon>
        <taxon>Geotrichum</taxon>
    </lineage>
</organism>
<dbReference type="InterPro" id="IPR036882">
    <property type="entry name" value="Alba-like_dom_sf"/>
</dbReference>
<reference evidence="2" key="1">
    <citation type="journal article" date="2020" name="Front. Microbiol.">
        <title>Phenotypic and Genetic Characterization of the Cheese Ripening Yeast Geotrichum candidum.</title>
        <authorList>
            <person name="Perkins V."/>
            <person name="Vignola S."/>
            <person name="Lessard M.H."/>
            <person name="Plante P.L."/>
            <person name="Corbeil J."/>
            <person name="Dugat-Bony E."/>
            <person name="Frenette M."/>
            <person name="Labrie S."/>
        </authorList>
    </citation>
    <scope>NUCLEOTIDE SEQUENCE</scope>
    <source>
        <strain evidence="2">LMA-70</strain>
    </source>
</reference>
<feature type="compositionally biased region" description="Acidic residues" evidence="1">
    <location>
        <begin position="256"/>
        <end position="265"/>
    </location>
</feature>
<gene>
    <name evidence="2" type="ORF">DV451_002838</name>
</gene>
<feature type="region of interest" description="Disordered" evidence="1">
    <location>
        <begin position="63"/>
        <end position="99"/>
    </location>
</feature>
<dbReference type="Gene3D" id="3.30.110.20">
    <property type="entry name" value="Alba-like domain"/>
    <property type="match status" value="1"/>
</dbReference>
<name>A0A9P5KU50_GEOCN</name>
<evidence type="ECO:0000256" key="1">
    <source>
        <dbReference type="SAM" id="MobiDB-lite"/>
    </source>
</evidence>
<reference evidence="2" key="2">
    <citation type="submission" date="2020-01" db="EMBL/GenBank/DDBJ databases">
        <authorList>
            <person name="Perkins V."/>
            <person name="Lessard M.-H."/>
            <person name="Dugat-Bony E."/>
            <person name="Frenette M."/>
            <person name="Labrie S."/>
        </authorList>
    </citation>
    <scope>NUCLEOTIDE SEQUENCE</scope>
    <source>
        <strain evidence="2">LMA-70</strain>
    </source>
</reference>
<comment type="caution">
    <text evidence="2">The sequence shown here is derived from an EMBL/GenBank/DDBJ whole genome shotgun (WGS) entry which is preliminary data.</text>
</comment>
<proteinExistence type="predicted"/>
<dbReference type="GO" id="GO:0003676">
    <property type="term" value="F:nucleic acid binding"/>
    <property type="evidence" value="ECO:0007669"/>
    <property type="project" value="InterPro"/>
</dbReference>
<accession>A0A9P5KU50</accession>
<feature type="compositionally biased region" description="Polar residues" evidence="1">
    <location>
        <begin position="65"/>
        <end position="74"/>
    </location>
</feature>